<dbReference type="VEuPathDB" id="FungiDB:PGTG_08307"/>
<evidence type="ECO:0000313" key="5">
    <source>
        <dbReference type="Proteomes" id="UP000008783"/>
    </source>
</evidence>
<dbReference type="GO" id="GO:0004722">
    <property type="term" value="F:protein serine/threonine phosphatase activity"/>
    <property type="evidence" value="ECO:0000318"/>
    <property type="project" value="GO_Central"/>
</dbReference>
<reference key="1">
    <citation type="submission" date="2007-01" db="EMBL/GenBank/DDBJ databases">
        <title>The Genome Sequence of Puccinia graminis f. sp. tritici Strain CRL 75-36-700-3.</title>
        <authorList>
            <consortium name="The Broad Institute Genome Sequencing Platform"/>
            <person name="Birren B."/>
            <person name="Lander E."/>
            <person name="Galagan J."/>
            <person name="Nusbaum C."/>
            <person name="Devon K."/>
            <person name="Cuomo C."/>
            <person name="Jaffe D."/>
            <person name="Butler J."/>
            <person name="Alvarez P."/>
            <person name="Gnerre S."/>
            <person name="Grabherr M."/>
            <person name="Mauceli E."/>
            <person name="Brockman W."/>
            <person name="Young S."/>
            <person name="LaButti K."/>
            <person name="Sykes S."/>
            <person name="DeCaprio D."/>
            <person name="Crawford M."/>
            <person name="Koehrsen M."/>
            <person name="Engels R."/>
            <person name="Montgomery P."/>
            <person name="Pearson M."/>
            <person name="Howarth C."/>
            <person name="Larson L."/>
            <person name="White J."/>
            <person name="Zeng Q."/>
            <person name="Kodira C."/>
            <person name="Yandava C."/>
            <person name="Alvarado L."/>
            <person name="O'Leary S."/>
            <person name="Szabo L."/>
            <person name="Dean R."/>
            <person name="Schein J."/>
        </authorList>
    </citation>
    <scope>NUCLEOTIDE SEQUENCE</scope>
    <source>
        <strain>CRL 75-36-700-3</strain>
    </source>
</reference>
<evidence type="ECO:0000313" key="4">
    <source>
        <dbReference type="EMBL" id="EFP82351.1"/>
    </source>
</evidence>
<evidence type="ECO:0000259" key="3">
    <source>
        <dbReference type="PROSITE" id="PS50969"/>
    </source>
</evidence>
<name>E3KDY9_PUCGT</name>
<proteinExistence type="inferred from homology"/>
<dbReference type="STRING" id="418459.E3KDY9"/>
<dbReference type="FunCoup" id="E3KDY9">
    <property type="interactions" value="117"/>
</dbReference>
<dbReference type="RefSeq" id="XP_003326770.1">
    <property type="nucleotide sequence ID" value="XM_003326722.2"/>
</dbReference>
<dbReference type="GeneID" id="10529726"/>
<feature type="region of interest" description="Disordered" evidence="2">
    <location>
        <begin position="19"/>
        <end position="39"/>
    </location>
</feature>
<feature type="compositionally biased region" description="Polar residues" evidence="2">
    <location>
        <begin position="121"/>
        <end position="133"/>
    </location>
</feature>
<dbReference type="InterPro" id="IPR004274">
    <property type="entry name" value="FCP1_dom"/>
</dbReference>
<keyword evidence="1" id="KW-0813">Transport</keyword>
<dbReference type="InterPro" id="IPR050365">
    <property type="entry name" value="TIM50"/>
</dbReference>
<dbReference type="SMART" id="SM00577">
    <property type="entry name" value="CPDc"/>
    <property type="match status" value="1"/>
</dbReference>
<organism evidence="4 5">
    <name type="scientific">Puccinia graminis f. sp. tritici (strain CRL 75-36-700-3 / race SCCL)</name>
    <name type="common">Black stem rust fungus</name>
    <dbReference type="NCBI Taxonomy" id="418459"/>
    <lineage>
        <taxon>Eukaryota</taxon>
        <taxon>Fungi</taxon>
        <taxon>Dikarya</taxon>
        <taxon>Basidiomycota</taxon>
        <taxon>Pucciniomycotina</taxon>
        <taxon>Pucciniomycetes</taxon>
        <taxon>Pucciniales</taxon>
        <taxon>Pucciniaceae</taxon>
        <taxon>Puccinia</taxon>
    </lineage>
</organism>
<reference evidence="5" key="2">
    <citation type="journal article" date="2011" name="Proc. Natl. Acad. Sci. U.S.A.">
        <title>Obligate biotrophy features unraveled by the genomic analysis of rust fungi.</title>
        <authorList>
            <person name="Duplessis S."/>
            <person name="Cuomo C.A."/>
            <person name="Lin Y.-C."/>
            <person name="Aerts A."/>
            <person name="Tisserant E."/>
            <person name="Veneault-Fourrey C."/>
            <person name="Joly D.L."/>
            <person name="Hacquard S."/>
            <person name="Amselem J."/>
            <person name="Cantarel B.L."/>
            <person name="Chiu R."/>
            <person name="Coutinho P.M."/>
            <person name="Feau N."/>
            <person name="Field M."/>
            <person name="Frey P."/>
            <person name="Gelhaye E."/>
            <person name="Goldberg J."/>
            <person name="Grabherr M.G."/>
            <person name="Kodira C.D."/>
            <person name="Kohler A."/>
            <person name="Kuees U."/>
            <person name="Lindquist E.A."/>
            <person name="Lucas S.M."/>
            <person name="Mago R."/>
            <person name="Mauceli E."/>
            <person name="Morin E."/>
            <person name="Murat C."/>
            <person name="Pangilinan J.L."/>
            <person name="Park R."/>
            <person name="Pearson M."/>
            <person name="Quesneville H."/>
            <person name="Rouhier N."/>
            <person name="Sakthikumar S."/>
            <person name="Salamov A.A."/>
            <person name="Schmutz J."/>
            <person name="Selles B."/>
            <person name="Shapiro H."/>
            <person name="Tanguay P."/>
            <person name="Tuskan G.A."/>
            <person name="Henrissat B."/>
            <person name="Van de Peer Y."/>
            <person name="Rouze P."/>
            <person name="Ellis J.G."/>
            <person name="Dodds P.N."/>
            <person name="Schein J.E."/>
            <person name="Zhong S."/>
            <person name="Hamelin R.C."/>
            <person name="Grigoriev I.V."/>
            <person name="Szabo L.J."/>
            <person name="Martin F."/>
        </authorList>
    </citation>
    <scope>NUCLEOTIDE SEQUENCE [LARGE SCALE GENOMIC DNA]</scope>
    <source>
        <strain evidence="5">CRL 75-36-700-3 / race SCCL</strain>
    </source>
</reference>
<gene>
    <name evidence="4" type="ORF">PGTG_08307</name>
</gene>
<feature type="domain" description="FCP1 homology" evidence="3">
    <location>
        <begin position="240"/>
        <end position="404"/>
    </location>
</feature>
<sequence length="438" mass="48703">MGTTLIRDNCADLKAIRQPLQNPNSSEKVSKPPDCDGSLSKPFRRALRSRFRNHGSFLSEGLRRTFGIPFATRCEMYLDQGPGRPPLRAHISKHFRTNFGNVSNPSTRSVDSKSKVATKLVQPQSGHMPSGRTSLAPREAGSSQKVLNIRTRLILTSNPVDALRAHPPTATEDVADSTANDAVGGADTIATRGLGKLFESSDAVDDSVLDGTYSIRDMDGFEKWISDHKSTLCNSGFEPDKPNKKTLVLDPDNTLISSDGYEGDFVVDCNNEKRYSILLHPDCITFLHEMVARYAEIAIYTSSSYVYATKIACQIGVRYARAYPHEDRLPFSKILSSDDCILDGAERKKDLHRLRSLQDVVFVDDDPYYSIRSQNDNVVQVRRFHGKESERSGLMAIVPLLSYLSSVDSVLSTMRKLKKVWYNNGLVKIVQSTMGVNC</sequence>
<dbReference type="Proteomes" id="UP000008783">
    <property type="component" value="Unassembled WGS sequence"/>
</dbReference>
<comment type="subunit">
    <text evidence="1">Component of the TIM23 complex.</text>
</comment>
<keyword evidence="1" id="KW-0653">Protein transport</keyword>
<evidence type="ECO:0000256" key="2">
    <source>
        <dbReference type="SAM" id="MobiDB-lite"/>
    </source>
</evidence>
<keyword evidence="1" id="KW-0496">Mitochondrion</keyword>
<dbReference type="InterPro" id="IPR036412">
    <property type="entry name" value="HAD-like_sf"/>
</dbReference>
<dbReference type="PANTHER" id="PTHR12210">
    <property type="entry name" value="DULLARD PROTEIN PHOSPHATASE"/>
    <property type="match status" value="1"/>
</dbReference>
<dbReference type="EMBL" id="DS178282">
    <property type="protein sequence ID" value="EFP82351.1"/>
    <property type="molecule type" value="Genomic_DNA"/>
</dbReference>
<dbReference type="GO" id="GO:0005744">
    <property type="term" value="C:TIM23 mitochondrial import inner membrane translocase complex"/>
    <property type="evidence" value="ECO:0007669"/>
    <property type="project" value="UniProtKB-UniRule"/>
</dbReference>
<dbReference type="InterPro" id="IPR023214">
    <property type="entry name" value="HAD_sf"/>
</dbReference>
<protein>
    <recommendedName>
        <fullName evidence="1">Mitochondrial import inner membrane translocase subunit TIM50</fullName>
    </recommendedName>
</protein>
<accession>E3KDY9</accession>
<dbReference type="OrthoDB" id="2497603at2759"/>
<dbReference type="SUPFAM" id="SSF56784">
    <property type="entry name" value="HAD-like"/>
    <property type="match status" value="1"/>
</dbReference>
<dbReference type="KEGG" id="pgr:PGTG_08307"/>
<evidence type="ECO:0000256" key="1">
    <source>
        <dbReference type="RuleBase" id="RU365079"/>
    </source>
</evidence>
<dbReference type="InParanoid" id="E3KDY9"/>
<keyword evidence="5" id="KW-1185">Reference proteome</keyword>
<dbReference type="PROSITE" id="PS50969">
    <property type="entry name" value="FCP1"/>
    <property type="match status" value="1"/>
</dbReference>
<feature type="region of interest" description="Disordered" evidence="2">
    <location>
        <begin position="98"/>
        <end position="142"/>
    </location>
</feature>
<comment type="function">
    <text evidence="1">Essential component of the TIM23 complex, a complex that mediates the translocation of transit peptide-containing proteins across the mitochondrial inner membrane.</text>
</comment>
<dbReference type="Gene3D" id="3.40.50.1000">
    <property type="entry name" value="HAD superfamily/HAD-like"/>
    <property type="match status" value="1"/>
</dbReference>
<dbReference type="GO" id="GO:0015031">
    <property type="term" value="P:protein transport"/>
    <property type="evidence" value="ECO:0007669"/>
    <property type="project" value="UniProtKB-KW"/>
</dbReference>
<dbReference type="HOGENOM" id="CLU_051053_0_0_1"/>
<feature type="compositionally biased region" description="Polar residues" evidence="2">
    <location>
        <begin position="98"/>
        <end position="109"/>
    </location>
</feature>
<comment type="subcellular location">
    <subcellularLocation>
        <location evidence="1">Mitochondrion inner membrane</location>
        <topology evidence="1">Single-pass membrane protein</topology>
    </subcellularLocation>
</comment>
<dbReference type="AlphaFoldDB" id="E3KDY9"/>
<keyword evidence="1" id="KW-0809">Transit peptide</keyword>
<dbReference type="FunFam" id="3.40.50.1000:FF:000461">
    <property type="entry name" value="Uncharacterized protein"/>
    <property type="match status" value="1"/>
</dbReference>
<dbReference type="Pfam" id="PF03031">
    <property type="entry name" value="NIF"/>
    <property type="match status" value="1"/>
</dbReference>
<keyword evidence="1" id="KW-0811">Translocation</keyword>
<comment type="similarity">
    <text evidence="1">Belongs to the TIM50 family.</text>
</comment>